<dbReference type="Proteomes" id="UP001152798">
    <property type="component" value="Chromosome 3"/>
</dbReference>
<keyword evidence="6" id="KW-1185">Reference proteome</keyword>
<dbReference type="GO" id="GO:0017054">
    <property type="term" value="C:negative cofactor 2 complex"/>
    <property type="evidence" value="ECO:0007669"/>
    <property type="project" value="TreeGrafter"/>
</dbReference>
<evidence type="ECO:0000313" key="5">
    <source>
        <dbReference type="EMBL" id="CAH1396669.1"/>
    </source>
</evidence>
<dbReference type="OrthoDB" id="653904at2759"/>
<evidence type="ECO:0000259" key="4">
    <source>
        <dbReference type="Pfam" id="PF00808"/>
    </source>
</evidence>
<feature type="compositionally biased region" description="Basic and acidic residues" evidence="3">
    <location>
        <begin position="159"/>
        <end position="175"/>
    </location>
</feature>
<dbReference type="GO" id="GO:0016251">
    <property type="term" value="F:RNA polymerase II general transcription initiation factor activity"/>
    <property type="evidence" value="ECO:0007669"/>
    <property type="project" value="TreeGrafter"/>
</dbReference>
<proteinExistence type="predicted"/>
<dbReference type="GO" id="GO:0046982">
    <property type="term" value="F:protein heterodimerization activity"/>
    <property type="evidence" value="ECO:0007669"/>
    <property type="project" value="InterPro"/>
</dbReference>
<dbReference type="EMBL" id="OV725079">
    <property type="protein sequence ID" value="CAH1396669.1"/>
    <property type="molecule type" value="Genomic_DNA"/>
</dbReference>
<dbReference type="SUPFAM" id="SSF47113">
    <property type="entry name" value="Histone-fold"/>
    <property type="match status" value="1"/>
</dbReference>
<organism evidence="5 6">
    <name type="scientific">Nezara viridula</name>
    <name type="common">Southern green stink bug</name>
    <name type="synonym">Cimex viridulus</name>
    <dbReference type="NCBI Taxonomy" id="85310"/>
    <lineage>
        <taxon>Eukaryota</taxon>
        <taxon>Metazoa</taxon>
        <taxon>Ecdysozoa</taxon>
        <taxon>Arthropoda</taxon>
        <taxon>Hexapoda</taxon>
        <taxon>Insecta</taxon>
        <taxon>Pterygota</taxon>
        <taxon>Neoptera</taxon>
        <taxon>Paraneoptera</taxon>
        <taxon>Hemiptera</taxon>
        <taxon>Heteroptera</taxon>
        <taxon>Panheteroptera</taxon>
        <taxon>Pentatomomorpha</taxon>
        <taxon>Pentatomoidea</taxon>
        <taxon>Pentatomidae</taxon>
        <taxon>Pentatominae</taxon>
        <taxon>Nezara</taxon>
    </lineage>
</organism>
<dbReference type="InterPro" id="IPR050568">
    <property type="entry name" value="Transcr_DNA_Rep_Reg"/>
</dbReference>
<evidence type="ECO:0000313" key="6">
    <source>
        <dbReference type="Proteomes" id="UP001152798"/>
    </source>
</evidence>
<feature type="region of interest" description="Disordered" evidence="3">
    <location>
        <begin position="116"/>
        <end position="215"/>
    </location>
</feature>
<comment type="subcellular location">
    <subcellularLocation>
        <location evidence="1">Nucleus</location>
    </subcellularLocation>
</comment>
<evidence type="ECO:0000256" key="1">
    <source>
        <dbReference type="ARBA" id="ARBA00004123"/>
    </source>
</evidence>
<gene>
    <name evidence="5" type="ORF">NEZAVI_LOCUS6690</name>
</gene>
<evidence type="ECO:0000256" key="2">
    <source>
        <dbReference type="ARBA" id="ARBA00023242"/>
    </source>
</evidence>
<keyword evidence="2" id="KW-0539">Nucleus</keyword>
<sequence>MPSKKKKYNARFPAVSSCQMNQFTYSLHKFKTSFVQGRIKKIMQTDEEVGKVAQAVPVIISRTLELFVESLITKTMEITTMKNARTLSPHHMKQCILSENRFDFLRDLVKSVPEVSVSDDDLGSFSDNSSSVHPAARRSSREDSEMVQDDSPPPADSSNFKEEDKPSDDDQHNSDTVDEWSLQIDESEPKPEESLPSNSIIPTLSKNDSDSEENQ</sequence>
<name>A0A9P0MIX2_NEZVI</name>
<dbReference type="AlphaFoldDB" id="A0A9P0MIX2"/>
<dbReference type="PANTHER" id="PTHR10252:SF5">
    <property type="entry name" value="DR1-ASSOCIATED COREPRESSOR"/>
    <property type="match status" value="1"/>
</dbReference>
<dbReference type="PANTHER" id="PTHR10252">
    <property type="entry name" value="HISTONE-LIKE TRANSCRIPTION FACTOR CCAAT-RELATED"/>
    <property type="match status" value="1"/>
</dbReference>
<feature type="domain" description="Transcription factor CBF/NF-Y/archaeal histone" evidence="4">
    <location>
        <begin position="36"/>
        <end position="96"/>
    </location>
</feature>
<protein>
    <recommendedName>
        <fullName evidence="4">Transcription factor CBF/NF-Y/archaeal histone domain-containing protein</fullName>
    </recommendedName>
</protein>
<dbReference type="InterPro" id="IPR009072">
    <property type="entry name" value="Histone-fold"/>
</dbReference>
<evidence type="ECO:0000256" key="3">
    <source>
        <dbReference type="SAM" id="MobiDB-lite"/>
    </source>
</evidence>
<dbReference type="GO" id="GO:0001046">
    <property type="term" value="F:core promoter sequence-specific DNA binding"/>
    <property type="evidence" value="ECO:0007669"/>
    <property type="project" value="TreeGrafter"/>
</dbReference>
<accession>A0A9P0MIX2</accession>
<dbReference type="Pfam" id="PF00808">
    <property type="entry name" value="CBFD_NFYB_HMF"/>
    <property type="match status" value="1"/>
</dbReference>
<reference evidence="5" key="1">
    <citation type="submission" date="2022-01" db="EMBL/GenBank/DDBJ databases">
        <authorList>
            <person name="King R."/>
        </authorList>
    </citation>
    <scope>NUCLEOTIDE SEQUENCE</scope>
</reference>
<dbReference type="Gene3D" id="1.10.20.10">
    <property type="entry name" value="Histone, subunit A"/>
    <property type="match status" value="1"/>
</dbReference>
<dbReference type="InterPro" id="IPR003958">
    <property type="entry name" value="CBFA_NFYB_domain"/>
</dbReference>
<dbReference type="CDD" id="cd22906">
    <property type="entry name" value="HFD_DRAP1"/>
    <property type="match status" value="1"/>
</dbReference>